<protein>
    <recommendedName>
        <fullName evidence="9">rRNA methyltransferase 2, mitochondrial</fullName>
    </recommendedName>
</protein>
<evidence type="ECO:0000256" key="10">
    <source>
        <dbReference type="PIRSR" id="PIRSR005461-1"/>
    </source>
</evidence>
<keyword evidence="5" id="KW-0808">Transferase</keyword>
<dbReference type="EMBL" id="OU896711">
    <property type="protein sequence ID" value="CAH1171207.1"/>
    <property type="molecule type" value="Genomic_DNA"/>
</dbReference>
<comment type="similarity">
    <text evidence="2">Belongs to the class I-like SAM-binding methyltransferase superfamily. RNA methyltransferase RlmE family.</text>
</comment>
<dbReference type="PIRSF" id="PIRSF005461">
    <property type="entry name" value="23S_rRNA_mtase"/>
    <property type="match status" value="1"/>
</dbReference>
<keyword evidence="7" id="KW-0809">Transit peptide</keyword>
<dbReference type="InterPro" id="IPR029063">
    <property type="entry name" value="SAM-dependent_MTases_sf"/>
</dbReference>
<dbReference type="FunFam" id="3.40.50.150:FF:000129">
    <property type="entry name" value="Mitochondrial rRNA methyltransferase 2"/>
    <property type="match status" value="1"/>
</dbReference>
<dbReference type="Gene3D" id="3.40.50.150">
    <property type="entry name" value="Vaccinia Virus protein VP39"/>
    <property type="match status" value="1"/>
</dbReference>
<reference evidence="12" key="2">
    <citation type="submission" date="2022-10" db="EMBL/GenBank/DDBJ databases">
        <authorList>
            <consortium name="ENA_rothamsted_submissions"/>
            <consortium name="culmorum"/>
            <person name="King R."/>
        </authorList>
    </citation>
    <scope>NUCLEOTIDE SEQUENCE</scope>
</reference>
<evidence type="ECO:0000256" key="7">
    <source>
        <dbReference type="ARBA" id="ARBA00022946"/>
    </source>
</evidence>
<dbReference type="Proteomes" id="UP001153737">
    <property type="component" value="Chromosome 5"/>
</dbReference>
<keyword evidence="4" id="KW-0489">Methyltransferase</keyword>
<reference evidence="12" key="1">
    <citation type="submission" date="2022-01" db="EMBL/GenBank/DDBJ databases">
        <authorList>
            <person name="King R."/>
        </authorList>
    </citation>
    <scope>NUCLEOTIDE SEQUENCE</scope>
</reference>
<keyword evidence="13" id="KW-1185">Reference proteome</keyword>
<evidence type="ECO:0000256" key="9">
    <source>
        <dbReference type="ARBA" id="ARBA00041184"/>
    </source>
</evidence>
<dbReference type="InterPro" id="IPR015507">
    <property type="entry name" value="rRNA-MeTfrase_E"/>
</dbReference>
<dbReference type="GO" id="GO:1902775">
    <property type="term" value="P:mitochondrial large ribosomal subunit assembly"/>
    <property type="evidence" value="ECO:0007669"/>
    <property type="project" value="UniProtKB-ARBA"/>
</dbReference>
<dbReference type="InterPro" id="IPR050082">
    <property type="entry name" value="RNA_methyltr_RlmE"/>
</dbReference>
<gene>
    <name evidence="12" type="ORF">PHAECO_LOCUS9004</name>
</gene>
<evidence type="ECO:0000256" key="1">
    <source>
        <dbReference type="ARBA" id="ARBA00004173"/>
    </source>
</evidence>
<sequence>MISTRKLSTYPKLFRVITPEGLKSKTKNASSQHWLSRQLSDPYVEKARMLNYRCRSAFKLIEIDDKYKILQPGHVVLDVGASPGSWTQVIVQRNNSNGSSKDLPTGISVAIDKQQIYPIDGATILGNMDFTDPISQKLLLDHLGGRKADAIVSDMAPSATGMRQLDTENIIKLCYSVLRFALQVSKPDGSLLVKLWQCHELKKLELDMALFYGNVKIVKPQSSRSDSAEIFLLGRRFKGAKPIQQGTAPK</sequence>
<organism evidence="12 13">
    <name type="scientific">Phaedon cochleariae</name>
    <name type="common">Mustard beetle</name>
    <dbReference type="NCBI Taxonomy" id="80249"/>
    <lineage>
        <taxon>Eukaryota</taxon>
        <taxon>Metazoa</taxon>
        <taxon>Ecdysozoa</taxon>
        <taxon>Arthropoda</taxon>
        <taxon>Hexapoda</taxon>
        <taxon>Insecta</taxon>
        <taxon>Pterygota</taxon>
        <taxon>Neoptera</taxon>
        <taxon>Endopterygota</taxon>
        <taxon>Coleoptera</taxon>
        <taxon>Polyphaga</taxon>
        <taxon>Cucujiformia</taxon>
        <taxon>Chrysomeloidea</taxon>
        <taxon>Chrysomelidae</taxon>
        <taxon>Chrysomelinae</taxon>
        <taxon>Chrysomelini</taxon>
        <taxon>Phaedon</taxon>
    </lineage>
</organism>
<name>A0A9P0DV40_PHACE</name>
<evidence type="ECO:0000256" key="8">
    <source>
        <dbReference type="ARBA" id="ARBA00023128"/>
    </source>
</evidence>
<evidence type="ECO:0000313" key="13">
    <source>
        <dbReference type="Proteomes" id="UP001153737"/>
    </source>
</evidence>
<keyword evidence="6 10" id="KW-0949">S-adenosyl-L-methionine</keyword>
<evidence type="ECO:0000256" key="5">
    <source>
        <dbReference type="ARBA" id="ARBA00022679"/>
    </source>
</evidence>
<dbReference type="PANTHER" id="PTHR10920">
    <property type="entry name" value="RIBOSOMAL RNA METHYLTRANSFERASE"/>
    <property type="match status" value="1"/>
</dbReference>
<dbReference type="GO" id="GO:0008650">
    <property type="term" value="F:rRNA (uridine-2'-O-)-methyltransferase activity"/>
    <property type="evidence" value="ECO:0007669"/>
    <property type="project" value="TreeGrafter"/>
</dbReference>
<comment type="subcellular location">
    <subcellularLocation>
        <location evidence="1">Mitochondrion</location>
    </subcellularLocation>
</comment>
<dbReference type="GO" id="GO:0005759">
    <property type="term" value="C:mitochondrial matrix"/>
    <property type="evidence" value="ECO:0007669"/>
    <property type="project" value="UniProtKB-ARBA"/>
</dbReference>
<dbReference type="AlphaFoldDB" id="A0A9P0DV40"/>
<dbReference type="OrthoDB" id="20105at2759"/>
<dbReference type="PANTHER" id="PTHR10920:SF18">
    <property type="entry name" value="RRNA METHYLTRANSFERASE 2, MITOCHONDRIAL"/>
    <property type="match status" value="1"/>
</dbReference>
<accession>A0A9P0DV40</accession>
<evidence type="ECO:0000256" key="2">
    <source>
        <dbReference type="ARBA" id="ARBA00009258"/>
    </source>
</evidence>
<proteinExistence type="inferred from homology"/>
<keyword evidence="8" id="KW-0496">Mitochondrion</keyword>
<dbReference type="HAMAP" id="MF_01547">
    <property type="entry name" value="RNA_methyltr_E"/>
    <property type="match status" value="1"/>
</dbReference>
<evidence type="ECO:0000256" key="4">
    <source>
        <dbReference type="ARBA" id="ARBA00022603"/>
    </source>
</evidence>
<dbReference type="SUPFAM" id="SSF53335">
    <property type="entry name" value="S-adenosyl-L-methionine-dependent methyltransferases"/>
    <property type="match status" value="1"/>
</dbReference>
<evidence type="ECO:0000256" key="3">
    <source>
        <dbReference type="ARBA" id="ARBA00022552"/>
    </source>
</evidence>
<feature type="domain" description="Ribosomal RNA methyltransferase FtsJ" evidence="11">
    <location>
        <begin position="52"/>
        <end position="237"/>
    </location>
</feature>
<evidence type="ECO:0000256" key="6">
    <source>
        <dbReference type="ARBA" id="ARBA00022691"/>
    </source>
</evidence>
<dbReference type="InterPro" id="IPR002877">
    <property type="entry name" value="RNA_MeTrfase_FtsJ_dom"/>
</dbReference>
<keyword evidence="3" id="KW-0698">rRNA processing</keyword>
<dbReference type="Pfam" id="PF01728">
    <property type="entry name" value="FtsJ"/>
    <property type="match status" value="1"/>
</dbReference>
<evidence type="ECO:0000313" key="12">
    <source>
        <dbReference type="EMBL" id="CAH1171207.1"/>
    </source>
</evidence>
<feature type="active site" description="Proton acceptor" evidence="10">
    <location>
        <position position="194"/>
    </location>
</feature>
<evidence type="ECO:0000259" key="11">
    <source>
        <dbReference type="Pfam" id="PF01728"/>
    </source>
</evidence>